<organism evidence="1 2">
    <name type="scientific">Perkinsus chesapeaki</name>
    <name type="common">Clam parasite</name>
    <name type="synonym">Perkinsus andrewsi</name>
    <dbReference type="NCBI Taxonomy" id="330153"/>
    <lineage>
        <taxon>Eukaryota</taxon>
        <taxon>Sar</taxon>
        <taxon>Alveolata</taxon>
        <taxon>Perkinsozoa</taxon>
        <taxon>Perkinsea</taxon>
        <taxon>Perkinsida</taxon>
        <taxon>Perkinsidae</taxon>
        <taxon>Perkinsus</taxon>
    </lineage>
</organism>
<protein>
    <submittedName>
        <fullName evidence="1">Uncharacterized protein</fullName>
    </submittedName>
</protein>
<reference evidence="1 2" key="1">
    <citation type="submission" date="2020-04" db="EMBL/GenBank/DDBJ databases">
        <title>Perkinsus chesapeaki whole genome sequence.</title>
        <authorList>
            <person name="Bogema D.R."/>
        </authorList>
    </citation>
    <scope>NUCLEOTIDE SEQUENCE [LARGE SCALE GENOMIC DNA]</scope>
    <source>
        <strain evidence="1">ATCC PRA-425</strain>
    </source>
</reference>
<dbReference type="AlphaFoldDB" id="A0A7J6KW77"/>
<gene>
    <name evidence="1" type="ORF">FOL47_000899</name>
</gene>
<comment type="caution">
    <text evidence="1">The sequence shown here is derived from an EMBL/GenBank/DDBJ whole genome shotgun (WGS) entry which is preliminary data.</text>
</comment>
<sequence length="128" mass="13900">YSEMVWKPDTRLLHPLPSWSPTVNLAIESRERAIERATECGRHCATFTDGFKFRESSGGGTLLFHAKASTCRSVDVLAVKESGEVAMHLAFGYTLTPVHHADDRSARAQYSVTALVAGVAPLSAQALL</sequence>
<evidence type="ECO:0000313" key="2">
    <source>
        <dbReference type="Proteomes" id="UP000591131"/>
    </source>
</evidence>
<feature type="non-terminal residue" evidence="1">
    <location>
        <position position="128"/>
    </location>
</feature>
<keyword evidence="2" id="KW-1185">Reference proteome</keyword>
<dbReference type="Proteomes" id="UP000591131">
    <property type="component" value="Unassembled WGS sequence"/>
</dbReference>
<accession>A0A7J6KW77</accession>
<dbReference type="EMBL" id="JAAPAO010001194">
    <property type="protein sequence ID" value="KAF4650726.1"/>
    <property type="molecule type" value="Genomic_DNA"/>
</dbReference>
<name>A0A7J6KW77_PERCH</name>
<proteinExistence type="predicted"/>
<evidence type="ECO:0000313" key="1">
    <source>
        <dbReference type="EMBL" id="KAF4650726.1"/>
    </source>
</evidence>